<comment type="subcellular location">
    <subcellularLocation>
        <location evidence="2">Cytoplasm</location>
    </subcellularLocation>
</comment>
<keyword evidence="5" id="KW-0479">Metal-binding</keyword>
<keyword evidence="4" id="KW-0963">Cytoplasm</keyword>
<feature type="domain" description="eRF1" evidence="7">
    <location>
        <begin position="90"/>
        <end position="179"/>
    </location>
</feature>
<dbReference type="PANTHER" id="PTHR10853:SF3">
    <property type="entry name" value="EUKARYOTIC RELEASE FACTOR 1 (ERF1) FAMILY PROTEIN"/>
    <property type="match status" value="1"/>
</dbReference>
<reference evidence="8 9" key="1">
    <citation type="submission" date="2024-01" db="EMBL/GenBank/DDBJ databases">
        <title>The genomes of 5 underutilized Papilionoideae crops provide insights into root nodulation and disease resistanc.</title>
        <authorList>
            <person name="Jiang F."/>
        </authorList>
    </citation>
    <scope>NUCLEOTIDE SEQUENCE [LARGE SCALE GENOMIC DNA]</scope>
    <source>
        <strain evidence="8">DUOXIRENSHENG_FW03</strain>
        <tissue evidence="8">Leaves</tissue>
    </source>
</reference>
<feature type="compositionally biased region" description="Polar residues" evidence="6">
    <location>
        <begin position="1"/>
        <end position="10"/>
    </location>
</feature>
<comment type="similarity">
    <text evidence="3">Belongs to the eukaryotic release factor 1 family. Pelota subfamily.</text>
</comment>
<proteinExistence type="inferred from homology"/>
<feature type="region of interest" description="Disordered" evidence="6">
    <location>
        <begin position="1"/>
        <end position="60"/>
    </location>
</feature>
<feature type="compositionally biased region" description="Basic residues" evidence="6">
    <location>
        <begin position="17"/>
        <end position="55"/>
    </location>
</feature>
<evidence type="ECO:0000256" key="4">
    <source>
        <dbReference type="ARBA" id="ARBA00022490"/>
    </source>
</evidence>
<comment type="cofactor">
    <cofactor evidence="1">
        <name>a divalent metal cation</name>
        <dbReference type="ChEBI" id="CHEBI:60240"/>
    </cofactor>
</comment>
<evidence type="ECO:0000313" key="9">
    <source>
        <dbReference type="Proteomes" id="UP001386955"/>
    </source>
</evidence>
<sequence>MANAMVNNPFNEALGKGFRRQQNRNRQAHGARTRRRVGSLQPHRPRRRRFGRHHAQGPPRILHQEHRLPCQSHHRRLPQTLLHPPRLGGLWEMVCNDSDGACYGPEEVERASEMRAIETLLITDDLYRNEEVETRQRYTSLVKSVKEGGGKALVYSTMHVSAPQLALLTGVAAILRFPLPHLQLQPQVLIPG</sequence>
<evidence type="ECO:0000259" key="7">
    <source>
        <dbReference type="Pfam" id="PF03465"/>
    </source>
</evidence>
<comment type="caution">
    <text evidence="8">The sequence shown here is derived from an EMBL/GenBank/DDBJ whole genome shotgun (WGS) entry which is preliminary data.</text>
</comment>
<dbReference type="GO" id="GO:0070966">
    <property type="term" value="P:nuclear-transcribed mRNA catabolic process, no-go decay"/>
    <property type="evidence" value="ECO:0007669"/>
    <property type="project" value="InterPro"/>
</dbReference>
<dbReference type="FunFam" id="3.30.1330.30:FF:000008">
    <property type="entry name" value="Protein pelota homolog"/>
    <property type="match status" value="1"/>
</dbReference>
<gene>
    <name evidence="8" type="ORF">VNO78_17751</name>
</gene>
<name>A0AAN9SJD3_PSOTE</name>
<dbReference type="GO" id="GO:0046872">
    <property type="term" value="F:metal ion binding"/>
    <property type="evidence" value="ECO:0007669"/>
    <property type="project" value="UniProtKB-KW"/>
</dbReference>
<dbReference type="GO" id="GO:0071025">
    <property type="term" value="P:RNA surveillance"/>
    <property type="evidence" value="ECO:0007669"/>
    <property type="project" value="InterPro"/>
</dbReference>
<accession>A0AAN9SJD3</accession>
<evidence type="ECO:0000256" key="3">
    <source>
        <dbReference type="ARBA" id="ARBA00009504"/>
    </source>
</evidence>
<dbReference type="Pfam" id="PF03465">
    <property type="entry name" value="eRF1_3"/>
    <property type="match status" value="1"/>
</dbReference>
<dbReference type="SUPFAM" id="SSF55315">
    <property type="entry name" value="L30e-like"/>
    <property type="match status" value="1"/>
</dbReference>
<dbReference type="PANTHER" id="PTHR10853">
    <property type="entry name" value="PELOTA"/>
    <property type="match status" value="1"/>
</dbReference>
<evidence type="ECO:0000256" key="6">
    <source>
        <dbReference type="SAM" id="MobiDB-lite"/>
    </source>
</evidence>
<dbReference type="GO" id="GO:0032790">
    <property type="term" value="P:ribosome disassembly"/>
    <property type="evidence" value="ECO:0007669"/>
    <property type="project" value="TreeGrafter"/>
</dbReference>
<dbReference type="InterPro" id="IPR004405">
    <property type="entry name" value="TF_pelota"/>
</dbReference>
<evidence type="ECO:0000256" key="2">
    <source>
        <dbReference type="ARBA" id="ARBA00004496"/>
    </source>
</evidence>
<dbReference type="EMBL" id="JAYMYS010000004">
    <property type="protein sequence ID" value="KAK7396619.1"/>
    <property type="molecule type" value="Genomic_DNA"/>
</dbReference>
<keyword evidence="9" id="KW-1185">Reference proteome</keyword>
<dbReference type="Proteomes" id="UP001386955">
    <property type="component" value="Unassembled WGS sequence"/>
</dbReference>
<dbReference type="GO" id="GO:0005737">
    <property type="term" value="C:cytoplasm"/>
    <property type="evidence" value="ECO:0007669"/>
    <property type="project" value="UniProtKB-SubCell"/>
</dbReference>
<evidence type="ECO:0000313" key="8">
    <source>
        <dbReference type="EMBL" id="KAK7396619.1"/>
    </source>
</evidence>
<dbReference type="GO" id="GO:0070651">
    <property type="term" value="P:nonfunctional rRNA decay"/>
    <property type="evidence" value="ECO:0007669"/>
    <property type="project" value="TreeGrafter"/>
</dbReference>
<dbReference type="Gene3D" id="3.30.1330.30">
    <property type="match status" value="1"/>
</dbReference>
<dbReference type="InterPro" id="IPR005142">
    <property type="entry name" value="eRF1_3"/>
</dbReference>
<dbReference type="GO" id="GO:0070481">
    <property type="term" value="P:nuclear-transcribed mRNA catabolic process, non-stop decay"/>
    <property type="evidence" value="ECO:0007669"/>
    <property type="project" value="InterPro"/>
</dbReference>
<evidence type="ECO:0000256" key="1">
    <source>
        <dbReference type="ARBA" id="ARBA00001968"/>
    </source>
</evidence>
<organism evidence="8 9">
    <name type="scientific">Psophocarpus tetragonolobus</name>
    <name type="common">Winged bean</name>
    <name type="synonym">Dolichos tetragonolobus</name>
    <dbReference type="NCBI Taxonomy" id="3891"/>
    <lineage>
        <taxon>Eukaryota</taxon>
        <taxon>Viridiplantae</taxon>
        <taxon>Streptophyta</taxon>
        <taxon>Embryophyta</taxon>
        <taxon>Tracheophyta</taxon>
        <taxon>Spermatophyta</taxon>
        <taxon>Magnoliopsida</taxon>
        <taxon>eudicotyledons</taxon>
        <taxon>Gunneridae</taxon>
        <taxon>Pentapetalae</taxon>
        <taxon>rosids</taxon>
        <taxon>fabids</taxon>
        <taxon>Fabales</taxon>
        <taxon>Fabaceae</taxon>
        <taxon>Papilionoideae</taxon>
        <taxon>50 kb inversion clade</taxon>
        <taxon>NPAAA clade</taxon>
        <taxon>indigoferoid/millettioid clade</taxon>
        <taxon>Phaseoleae</taxon>
        <taxon>Psophocarpus</taxon>
    </lineage>
</organism>
<evidence type="ECO:0000256" key="5">
    <source>
        <dbReference type="ARBA" id="ARBA00022723"/>
    </source>
</evidence>
<dbReference type="AlphaFoldDB" id="A0AAN9SJD3"/>
<protein>
    <recommendedName>
        <fullName evidence="7">eRF1 domain-containing protein</fullName>
    </recommendedName>
</protein>
<dbReference type="InterPro" id="IPR029064">
    <property type="entry name" value="Ribosomal_eL30-like_sf"/>
</dbReference>